<reference evidence="2" key="1">
    <citation type="journal article" date="2014" name="Int. J. Syst. Evol. Microbiol.">
        <title>Complete genome sequence of Corynebacterium casei LMG S-19264T (=DSM 44701T), isolated from a smear-ripened cheese.</title>
        <authorList>
            <consortium name="US DOE Joint Genome Institute (JGI-PGF)"/>
            <person name="Walter F."/>
            <person name="Albersmeier A."/>
            <person name="Kalinowski J."/>
            <person name="Ruckert C."/>
        </authorList>
    </citation>
    <scope>NUCLEOTIDE SEQUENCE</scope>
    <source>
        <strain evidence="2">CGMCC 4.7201</strain>
    </source>
</reference>
<evidence type="ECO:0000256" key="1">
    <source>
        <dbReference type="SAM" id="MobiDB-lite"/>
    </source>
</evidence>
<sequence>MSQTDPEPRPAHQDRPGDPRRAGRGPVLGRCRRAHFGRVRPRCGTAAGPDASDTTPVTITFWQAFKDDREVGAVNDVLVFLATHGSSRACAIAAVEALPGRPYRPGLRH</sequence>
<evidence type="ECO:0000313" key="2">
    <source>
        <dbReference type="EMBL" id="GGO93192.1"/>
    </source>
</evidence>
<dbReference type="EMBL" id="BMMS01000020">
    <property type="protein sequence ID" value="GGO93192.1"/>
    <property type="molecule type" value="Genomic_DNA"/>
</dbReference>
<gene>
    <name evidence="2" type="ORF">GCM10012280_45150</name>
</gene>
<accession>A0A918DYT1</accession>
<name>A0A918DYT1_9ACTN</name>
<protein>
    <submittedName>
        <fullName evidence="2">Uncharacterized protein</fullName>
    </submittedName>
</protein>
<comment type="caution">
    <text evidence="2">The sequence shown here is derived from an EMBL/GenBank/DDBJ whole genome shotgun (WGS) entry which is preliminary data.</text>
</comment>
<dbReference type="Proteomes" id="UP000641932">
    <property type="component" value="Unassembled WGS sequence"/>
</dbReference>
<dbReference type="AlphaFoldDB" id="A0A918DYT1"/>
<organism evidence="2 3">
    <name type="scientific">Wenjunlia tyrosinilytica</name>
    <dbReference type="NCBI Taxonomy" id="1544741"/>
    <lineage>
        <taxon>Bacteria</taxon>
        <taxon>Bacillati</taxon>
        <taxon>Actinomycetota</taxon>
        <taxon>Actinomycetes</taxon>
        <taxon>Kitasatosporales</taxon>
        <taxon>Streptomycetaceae</taxon>
        <taxon>Wenjunlia</taxon>
    </lineage>
</organism>
<keyword evidence="3" id="KW-1185">Reference proteome</keyword>
<proteinExistence type="predicted"/>
<feature type="region of interest" description="Disordered" evidence="1">
    <location>
        <begin position="1"/>
        <end position="28"/>
    </location>
</feature>
<reference evidence="2" key="2">
    <citation type="submission" date="2020-09" db="EMBL/GenBank/DDBJ databases">
        <authorList>
            <person name="Sun Q."/>
            <person name="Zhou Y."/>
        </authorList>
    </citation>
    <scope>NUCLEOTIDE SEQUENCE</scope>
    <source>
        <strain evidence="2">CGMCC 4.7201</strain>
    </source>
</reference>
<evidence type="ECO:0000313" key="3">
    <source>
        <dbReference type="Proteomes" id="UP000641932"/>
    </source>
</evidence>
<feature type="compositionally biased region" description="Basic and acidic residues" evidence="1">
    <location>
        <begin position="1"/>
        <end position="21"/>
    </location>
</feature>